<dbReference type="InterPro" id="IPR001307">
    <property type="entry name" value="Thiosulphate_STrfase_CS"/>
</dbReference>
<dbReference type="NCBIfam" id="TIGR03167">
    <property type="entry name" value="tRNA_sel_U_synt"/>
    <property type="match status" value="1"/>
</dbReference>
<evidence type="ECO:0000259" key="3">
    <source>
        <dbReference type="PROSITE" id="PS50206"/>
    </source>
</evidence>
<dbReference type="GO" id="GO:0002098">
    <property type="term" value="P:tRNA wobble uridine modification"/>
    <property type="evidence" value="ECO:0007669"/>
    <property type="project" value="InterPro"/>
</dbReference>
<evidence type="ECO:0000256" key="1">
    <source>
        <dbReference type="ARBA" id="ARBA00023266"/>
    </source>
</evidence>
<dbReference type="InterPro" id="IPR036873">
    <property type="entry name" value="Rhodanese-like_dom_sf"/>
</dbReference>
<dbReference type="SUPFAM" id="SSF52821">
    <property type="entry name" value="Rhodanese/Cell cycle control phosphatase"/>
    <property type="match status" value="1"/>
</dbReference>
<proteinExistence type="predicted"/>
<dbReference type="RefSeq" id="WP_316435549.1">
    <property type="nucleotide sequence ID" value="NZ_CP053586.1"/>
</dbReference>
<feature type="domain" description="Rhodanese" evidence="3">
    <location>
        <begin position="11"/>
        <end position="132"/>
    </location>
</feature>
<dbReference type="PANTHER" id="PTHR30401">
    <property type="entry name" value="TRNA 2-SELENOURIDINE SYNTHASE"/>
    <property type="match status" value="1"/>
</dbReference>
<accession>A0AA96WLZ1</accession>
<dbReference type="PROSITE" id="PS00380">
    <property type="entry name" value="RHODANESE_1"/>
    <property type="match status" value="1"/>
</dbReference>
<sequence>MSQSLSVSEFLHAPGPILDVRSPAEFAQGHIPGAINLPLFSDEERAQVGTCYKQQGPDPAVELGFALAGPKFAGFIAEAKRLAPDRQLRLHCWRGGMRSEAMAWVLGMAKLEVTLLSGGYKAFRRWAHQQFETPKPIVILGGMTGTGKTAILIALAQQGAQVIDLEGLANHRGSSFGALGLPPQPSNEQFENLLALQWAKLNPNQPVWMEAESRRIGLCRIPEAVFQQMDCAQIIEIQRPRSERLAALVEIYGTADRQALITATERIRKRLGGLRTQQAVALLLQGKLTEAFDLILDYYDRTYTYDLQRRNRPIQPVDITGLSATESAALLQTLLPESSSENPRLLLSPSVAPAHGTRTTPAAKIQSEAV</sequence>
<name>A0AA96WLZ1_9CYAN</name>
<dbReference type="SMART" id="SM00450">
    <property type="entry name" value="RHOD"/>
    <property type="match status" value="1"/>
</dbReference>
<dbReference type="Pfam" id="PF00581">
    <property type="entry name" value="Rhodanese"/>
    <property type="match status" value="1"/>
</dbReference>
<keyword evidence="1" id="KW-0711">Selenium</keyword>
<dbReference type="PROSITE" id="PS50206">
    <property type="entry name" value="RHODANESE_3"/>
    <property type="match status" value="1"/>
</dbReference>
<organism evidence="4">
    <name type="scientific">Leptolyngbya sp. NK1-12</name>
    <dbReference type="NCBI Taxonomy" id="2547451"/>
    <lineage>
        <taxon>Bacteria</taxon>
        <taxon>Bacillati</taxon>
        <taxon>Cyanobacteriota</taxon>
        <taxon>Cyanophyceae</taxon>
        <taxon>Leptolyngbyales</taxon>
        <taxon>Leptolyngbyaceae</taxon>
        <taxon>Leptolyngbya group</taxon>
        <taxon>Leptolyngbya</taxon>
    </lineage>
</organism>
<dbReference type="PANTHER" id="PTHR30401:SF0">
    <property type="entry name" value="TRNA 2-SELENOURIDINE SYNTHASE"/>
    <property type="match status" value="1"/>
</dbReference>
<dbReference type="GO" id="GO:0043828">
    <property type="term" value="F:tRNA 2-selenouridine synthase activity"/>
    <property type="evidence" value="ECO:0007669"/>
    <property type="project" value="InterPro"/>
</dbReference>
<evidence type="ECO:0000256" key="2">
    <source>
        <dbReference type="SAM" id="MobiDB-lite"/>
    </source>
</evidence>
<dbReference type="InterPro" id="IPR017582">
    <property type="entry name" value="SelU"/>
</dbReference>
<dbReference type="InterPro" id="IPR027417">
    <property type="entry name" value="P-loop_NTPase"/>
</dbReference>
<protein>
    <submittedName>
        <fullName evidence="4">tRNA 2-selenouridine(34) synthase MnmH</fullName>
    </submittedName>
</protein>
<dbReference type="InterPro" id="IPR058840">
    <property type="entry name" value="AAA_SelU"/>
</dbReference>
<feature type="region of interest" description="Disordered" evidence="2">
    <location>
        <begin position="340"/>
        <end position="370"/>
    </location>
</feature>
<dbReference type="GO" id="GO:0004792">
    <property type="term" value="F:thiosulfate-cyanide sulfurtransferase activity"/>
    <property type="evidence" value="ECO:0007669"/>
    <property type="project" value="InterPro"/>
</dbReference>
<dbReference type="NCBIfam" id="NF008750">
    <property type="entry name" value="PRK11784.1-2"/>
    <property type="match status" value="1"/>
</dbReference>
<dbReference type="CDD" id="cd01520">
    <property type="entry name" value="RHOD_YbbB"/>
    <property type="match status" value="1"/>
</dbReference>
<dbReference type="SUPFAM" id="SSF52540">
    <property type="entry name" value="P-loop containing nucleoside triphosphate hydrolases"/>
    <property type="match status" value="1"/>
</dbReference>
<dbReference type="NCBIfam" id="NF008752">
    <property type="entry name" value="PRK11784.1-4"/>
    <property type="match status" value="1"/>
</dbReference>
<gene>
    <name evidence="4" type="primary">mnmH</name>
    <name evidence="4" type="ORF">HJG54_13675</name>
</gene>
<dbReference type="EMBL" id="CP053586">
    <property type="protein sequence ID" value="WNZ23801.1"/>
    <property type="molecule type" value="Genomic_DNA"/>
</dbReference>
<dbReference type="InterPro" id="IPR001763">
    <property type="entry name" value="Rhodanese-like_dom"/>
</dbReference>
<evidence type="ECO:0000313" key="4">
    <source>
        <dbReference type="EMBL" id="WNZ23801.1"/>
    </source>
</evidence>
<dbReference type="Pfam" id="PF26341">
    <property type="entry name" value="AAA_SelU"/>
    <property type="match status" value="1"/>
</dbReference>
<dbReference type="AlphaFoldDB" id="A0AA96WLZ1"/>
<dbReference type="Gene3D" id="3.40.250.10">
    <property type="entry name" value="Rhodanese-like domain"/>
    <property type="match status" value="1"/>
</dbReference>
<reference evidence="4" key="1">
    <citation type="submission" date="2020-05" db="EMBL/GenBank/DDBJ databases">
        <authorList>
            <person name="Zhu T."/>
            <person name="Keshari N."/>
            <person name="Lu X."/>
        </authorList>
    </citation>
    <scope>NUCLEOTIDE SEQUENCE</scope>
    <source>
        <strain evidence="4">NK1-12</strain>
    </source>
</reference>